<protein>
    <recommendedName>
        <fullName evidence="5">NACHT domain-containing protein</fullName>
    </recommendedName>
</protein>
<evidence type="ECO:0000259" key="2">
    <source>
        <dbReference type="Pfam" id="PF25053"/>
    </source>
</evidence>
<comment type="caution">
    <text evidence="3">The sequence shown here is derived from an EMBL/GenBank/DDBJ whole genome shotgun (WGS) entry which is preliminary data.</text>
</comment>
<evidence type="ECO:0000313" key="4">
    <source>
        <dbReference type="Proteomes" id="UP001430848"/>
    </source>
</evidence>
<organism evidence="3 4">
    <name type="scientific">Diaporthe eres</name>
    <name type="common">Phomopsis oblonga</name>
    <dbReference type="NCBI Taxonomy" id="83184"/>
    <lineage>
        <taxon>Eukaryota</taxon>
        <taxon>Fungi</taxon>
        <taxon>Dikarya</taxon>
        <taxon>Ascomycota</taxon>
        <taxon>Pezizomycotina</taxon>
        <taxon>Sordariomycetes</taxon>
        <taxon>Sordariomycetidae</taxon>
        <taxon>Diaporthales</taxon>
        <taxon>Diaporthaceae</taxon>
        <taxon>Diaporthe</taxon>
        <taxon>Diaporthe eres species complex</taxon>
    </lineage>
</organism>
<dbReference type="EMBL" id="JAKNSF020000021">
    <property type="protein sequence ID" value="KAK7731925.1"/>
    <property type="molecule type" value="Genomic_DNA"/>
</dbReference>
<name>A0ABR1PBR8_DIAER</name>
<evidence type="ECO:0000313" key="3">
    <source>
        <dbReference type="EMBL" id="KAK7731925.1"/>
    </source>
</evidence>
<evidence type="ECO:0000259" key="1">
    <source>
        <dbReference type="Pfam" id="PF05729"/>
    </source>
</evidence>
<dbReference type="Proteomes" id="UP001430848">
    <property type="component" value="Unassembled WGS sequence"/>
</dbReference>
<dbReference type="PANTHER" id="PTHR10039">
    <property type="entry name" value="AMELOGENIN"/>
    <property type="match status" value="1"/>
</dbReference>
<keyword evidence="4" id="KW-1185">Reference proteome</keyword>
<dbReference type="InterPro" id="IPR027417">
    <property type="entry name" value="P-loop_NTPase"/>
</dbReference>
<evidence type="ECO:0008006" key="5">
    <source>
        <dbReference type="Google" id="ProtNLM"/>
    </source>
</evidence>
<dbReference type="Pfam" id="PF25053">
    <property type="entry name" value="DUF7791"/>
    <property type="match status" value="1"/>
</dbReference>
<feature type="domain" description="NACHT" evidence="1">
    <location>
        <begin position="280"/>
        <end position="387"/>
    </location>
</feature>
<dbReference type="InterPro" id="IPR007111">
    <property type="entry name" value="NACHT_NTPase"/>
</dbReference>
<dbReference type="Pfam" id="PF05729">
    <property type="entry name" value="NACHT"/>
    <property type="match status" value="1"/>
</dbReference>
<dbReference type="PANTHER" id="PTHR10039:SF5">
    <property type="entry name" value="NACHT DOMAIN-CONTAINING PROTEIN"/>
    <property type="match status" value="1"/>
</dbReference>
<dbReference type="InterPro" id="IPR056693">
    <property type="entry name" value="DUF7791"/>
</dbReference>
<sequence length="882" mass="98999">MVLDPLSAFSVACNVLQIVETSLRVLGKTAECYKSGAPDEVSILIGNLYTIEGLNDELQTFIPDPLGKIPLSPTELRLVEANEECLRLSGDFIRLLESLKVTKKSIWHSVGSSIKTMWYQDKLASFEKAVAESRANLTLAFLLLMHERSFVMQNSVMKATTDVEVRILDTVKKSTGSLKAEIGKLTSCLNEISLDHRPNPVDGISDVQQTELFQLSKQIARIWEQQRASDEARKPLEMSSNNVAAQHRVLQSLQFTQMQERKEEISSAYENTYEWLFQTDPTLLPDTTFSEWTESELLNGIRAFIRTTEAHLFFLIDGLDELQGNEERREELIDFILDLATYRNVKLCISSRPDNIFRDAFEDHPRLKLETLTYSDIQTYVTERFAKDRRIRVLSRGNPHIMEDLIAFLVDTASGVFLWVRLVVHELLRAARDGATFPELVDKAHQLPRDLDSYFTRFIDSIPPEYRKEASQLFQIALHDESSFTALHGLRLLDLSYLASFQEAFQSRGKYKATAFDPNNIAELESRLETTARRINSRCRGLIECYYTPGDAEHFVGFPEISVPGEMGHDALETLPSEDQSFLGLLIACNRHVGFIHRSLRDFLVSPDVLQKLEAYSGGPFNTRLFLCKARLAQIQSLDHEGNHRRTQLALGLSSYVLSALGTEDMKYSDESALIAAQLRPVVESLGRAKAHKAANQGWYLSASFHECQTEVPDFLGVAIDFDLAAYLKKELTAEALHAKRGLSVLNCILIGRFSDYLGSDITIGNRSPNIEVLRLALELGADPNEACDGVSVWAKFILHLDALATRGTPPADAQKAHAEAIGALLEHGADPELPSSWLTPGPLIPRWDTGLMPVLTILRGMLGLYTHARLELQECIDLADE</sequence>
<feature type="domain" description="DUF7791" evidence="2">
    <location>
        <begin position="461"/>
        <end position="641"/>
    </location>
</feature>
<proteinExistence type="predicted"/>
<gene>
    <name evidence="3" type="ORF">SLS63_005223</name>
</gene>
<dbReference type="Gene3D" id="3.40.50.300">
    <property type="entry name" value="P-loop containing nucleotide triphosphate hydrolases"/>
    <property type="match status" value="1"/>
</dbReference>
<reference evidence="3 4" key="1">
    <citation type="submission" date="2024-02" db="EMBL/GenBank/DDBJ databases">
        <title>De novo assembly and annotation of 12 fungi associated with fruit tree decline syndrome in Ontario, Canada.</title>
        <authorList>
            <person name="Sulman M."/>
            <person name="Ellouze W."/>
            <person name="Ilyukhin E."/>
        </authorList>
    </citation>
    <scope>NUCLEOTIDE SEQUENCE [LARGE SCALE GENOMIC DNA]</scope>
    <source>
        <strain evidence="3 4">M169</strain>
    </source>
</reference>
<accession>A0ABR1PBR8</accession>